<evidence type="ECO:0000259" key="1">
    <source>
        <dbReference type="Pfam" id="PF12680"/>
    </source>
</evidence>
<dbReference type="EMBL" id="CP038150">
    <property type="protein sequence ID" value="QBR01278.1"/>
    <property type="molecule type" value="Genomic_DNA"/>
</dbReference>
<reference evidence="2 3" key="1">
    <citation type="submission" date="2019-03" db="EMBL/GenBank/DDBJ databases">
        <title>Paraburkholderia sp. 7MH5, isolated from subtropical forest soil.</title>
        <authorList>
            <person name="Gao Z.-H."/>
            <person name="Qiu L.-H."/>
        </authorList>
    </citation>
    <scope>NUCLEOTIDE SEQUENCE [LARGE SCALE GENOMIC DNA]</scope>
    <source>
        <strain evidence="2 3">7MH5</strain>
    </source>
</reference>
<proteinExistence type="predicted"/>
<dbReference type="InterPro" id="IPR037401">
    <property type="entry name" value="SnoaL-like"/>
</dbReference>
<dbReference type="OrthoDB" id="129343at2"/>
<sequence>MTKTTAEQNKALVLEAFDTLFNKRDYAAAQRFWSDRYIQHSAHIAPGRDGLFDLVRTLPASLRYENQLILAEGDYVIAHGRFSGHGRPAAWIAADVVRFENGKLAEHWDVLQDEATQAESASGLPMFGESFPA</sequence>
<dbReference type="Gene3D" id="3.10.450.50">
    <property type="match status" value="1"/>
</dbReference>
<evidence type="ECO:0000313" key="3">
    <source>
        <dbReference type="Proteomes" id="UP000295727"/>
    </source>
</evidence>
<organism evidence="2 3">
    <name type="scientific">Paraburkholderia pallida</name>
    <dbReference type="NCBI Taxonomy" id="2547399"/>
    <lineage>
        <taxon>Bacteria</taxon>
        <taxon>Pseudomonadati</taxon>
        <taxon>Pseudomonadota</taxon>
        <taxon>Betaproteobacteria</taxon>
        <taxon>Burkholderiales</taxon>
        <taxon>Burkholderiaceae</taxon>
        <taxon>Paraburkholderia</taxon>
    </lineage>
</organism>
<dbReference type="InterPro" id="IPR032710">
    <property type="entry name" value="NTF2-like_dom_sf"/>
</dbReference>
<dbReference type="SUPFAM" id="SSF54427">
    <property type="entry name" value="NTF2-like"/>
    <property type="match status" value="1"/>
</dbReference>
<keyword evidence="3" id="KW-1185">Reference proteome</keyword>
<dbReference type="AlphaFoldDB" id="A0A4P7D0A4"/>
<gene>
    <name evidence="2" type="ORF">E1956_29150</name>
</gene>
<evidence type="ECO:0000313" key="2">
    <source>
        <dbReference type="EMBL" id="QBR01278.1"/>
    </source>
</evidence>
<dbReference type="Proteomes" id="UP000295727">
    <property type="component" value="Chromosome 3"/>
</dbReference>
<dbReference type="RefSeq" id="WP_134755757.1">
    <property type="nucleotide sequence ID" value="NZ_CP038150.1"/>
</dbReference>
<protein>
    <recommendedName>
        <fullName evidence="1">SnoaL-like domain-containing protein</fullName>
    </recommendedName>
</protein>
<dbReference type="Pfam" id="PF12680">
    <property type="entry name" value="SnoaL_2"/>
    <property type="match status" value="1"/>
</dbReference>
<feature type="domain" description="SnoaL-like" evidence="1">
    <location>
        <begin position="15"/>
        <end position="107"/>
    </location>
</feature>
<dbReference type="KEGG" id="ppai:E1956_29150"/>
<name>A0A4P7D0A4_9BURK</name>
<accession>A0A4P7D0A4</accession>